<evidence type="ECO:0000313" key="1">
    <source>
        <dbReference type="EMBL" id="KWX72809.1"/>
    </source>
</evidence>
<dbReference type="RefSeq" id="WP_062525168.1">
    <property type="nucleotide sequence ID" value="NZ_CP048429.1"/>
</dbReference>
<name>A0A1G9IIY7_9BACL</name>
<reference evidence="1 3" key="1">
    <citation type="submission" date="2015-08" db="EMBL/GenBank/DDBJ databases">
        <title>Genome of Paenibacillus jilunlii.</title>
        <authorList>
            <person name="Sant'Anna F.H."/>
            <person name="Ambrosini A."/>
            <person name="Souza R."/>
            <person name="Bach E."/>
            <person name="Fernandes G."/>
            <person name="Balsanelli E."/>
            <person name="Baura V.A."/>
            <person name="Pedrosa F.O."/>
            <person name="Souza E.M."/>
            <person name="Passaglia L."/>
        </authorList>
    </citation>
    <scope>NUCLEOTIDE SEQUENCE [LARGE SCALE GENOMIC DNA]</scope>
    <source>
        <strain evidence="1 3">DSM 23019</strain>
    </source>
</reference>
<protein>
    <submittedName>
        <fullName evidence="2">Uncharacterized protein</fullName>
    </submittedName>
</protein>
<dbReference type="OrthoDB" id="2620474at2"/>
<keyword evidence="3" id="KW-1185">Reference proteome</keyword>
<dbReference type="EMBL" id="FNGM01000002">
    <property type="protein sequence ID" value="SDL24873.1"/>
    <property type="molecule type" value="Genomic_DNA"/>
</dbReference>
<evidence type="ECO:0000313" key="2">
    <source>
        <dbReference type="EMBL" id="SDL24873.1"/>
    </source>
</evidence>
<dbReference type="AlphaFoldDB" id="A0A1G9IIY7"/>
<gene>
    <name evidence="1" type="ORF">AML91_20420</name>
    <name evidence="2" type="ORF">SAMN05216191_10265</name>
</gene>
<accession>A0A1G9IIY7</accession>
<dbReference type="EMBL" id="LIPY01000119">
    <property type="protein sequence ID" value="KWX72809.1"/>
    <property type="molecule type" value="Genomic_DNA"/>
</dbReference>
<evidence type="ECO:0000313" key="4">
    <source>
        <dbReference type="Proteomes" id="UP000182783"/>
    </source>
</evidence>
<dbReference type="Proteomes" id="UP000070252">
    <property type="component" value="Unassembled WGS sequence"/>
</dbReference>
<evidence type="ECO:0000313" key="3">
    <source>
        <dbReference type="Proteomes" id="UP000070252"/>
    </source>
</evidence>
<organism evidence="2 4">
    <name type="scientific">Paenibacillus jilunlii</name>
    <dbReference type="NCBI Taxonomy" id="682956"/>
    <lineage>
        <taxon>Bacteria</taxon>
        <taxon>Bacillati</taxon>
        <taxon>Bacillota</taxon>
        <taxon>Bacilli</taxon>
        <taxon>Bacillales</taxon>
        <taxon>Paenibacillaceae</taxon>
        <taxon>Paenibacillus</taxon>
    </lineage>
</organism>
<sequence>MKNKMKLFLSFVLLFVIAYISFGAWVAHDTRIILEEATKGNADIKYMNSSAFKNINPVERGMTADSFKYNKSLHHIGFVFPLHFFFVSRAFVTQEYTNDDLAFREPVSLSLKLKSGKWFATKASIKP</sequence>
<proteinExistence type="predicted"/>
<dbReference type="Proteomes" id="UP000182783">
    <property type="component" value="Unassembled WGS sequence"/>
</dbReference>
<reference evidence="2 4" key="2">
    <citation type="submission" date="2016-10" db="EMBL/GenBank/DDBJ databases">
        <authorList>
            <person name="de Groot N.N."/>
        </authorList>
    </citation>
    <scope>NUCLEOTIDE SEQUENCE [LARGE SCALE GENOMIC DNA]</scope>
    <source>
        <strain evidence="2 4">CGMCC 1.10239</strain>
    </source>
</reference>